<feature type="region of interest" description="Disordered" evidence="1">
    <location>
        <begin position="50"/>
        <end position="76"/>
    </location>
</feature>
<name>A0ABU1WDN7_9GAMM</name>
<keyword evidence="3" id="KW-1185">Reference proteome</keyword>
<dbReference type="InterPro" id="IPR048034">
    <property type="entry name" value="CopL-like"/>
</dbReference>
<dbReference type="NCBIfam" id="NF033807">
    <property type="entry name" value="CopL_fam"/>
    <property type="match status" value="1"/>
</dbReference>
<protein>
    <submittedName>
        <fullName evidence="2">Uncharacterized protein</fullName>
    </submittedName>
</protein>
<dbReference type="EMBL" id="JAVDVY010000003">
    <property type="protein sequence ID" value="MDR7135734.1"/>
    <property type="molecule type" value="Genomic_DNA"/>
</dbReference>
<dbReference type="Proteomes" id="UP001251524">
    <property type="component" value="Unassembled WGS sequence"/>
</dbReference>
<comment type="caution">
    <text evidence="2">The sequence shown here is derived from an EMBL/GenBank/DDBJ whole genome shotgun (WGS) entry which is preliminary data.</text>
</comment>
<feature type="compositionally biased region" description="Polar residues" evidence="1">
    <location>
        <begin position="60"/>
        <end position="73"/>
    </location>
</feature>
<organism evidence="2 3">
    <name type="scientific">Lysobacter niastensis</name>
    <dbReference type="NCBI Taxonomy" id="380629"/>
    <lineage>
        <taxon>Bacteria</taxon>
        <taxon>Pseudomonadati</taxon>
        <taxon>Pseudomonadota</taxon>
        <taxon>Gammaproteobacteria</taxon>
        <taxon>Lysobacterales</taxon>
        <taxon>Lysobacteraceae</taxon>
        <taxon>Lysobacter</taxon>
    </lineage>
</organism>
<gene>
    <name evidence="2" type="ORF">J2X06_002952</name>
</gene>
<accession>A0ABU1WDN7</accession>
<sequence>MTLVLNGSGYAVAATQMQLKHIATAEQVHRLAAEVVHDAPAPCHSQVAVGKEAAPAMSHETVQSGSAASQNGSPDDCQTVCSCDCLQHASLAMLDLMPPIPERLNAPSTRRIPAGHAAPALANLIRPPIG</sequence>
<evidence type="ECO:0000313" key="2">
    <source>
        <dbReference type="EMBL" id="MDR7135734.1"/>
    </source>
</evidence>
<evidence type="ECO:0000256" key="1">
    <source>
        <dbReference type="SAM" id="MobiDB-lite"/>
    </source>
</evidence>
<reference evidence="2 3" key="1">
    <citation type="submission" date="2023-07" db="EMBL/GenBank/DDBJ databases">
        <title>Sorghum-associated microbial communities from plants grown in Nebraska, USA.</title>
        <authorList>
            <person name="Schachtman D."/>
        </authorList>
    </citation>
    <scope>NUCLEOTIDE SEQUENCE [LARGE SCALE GENOMIC DNA]</scope>
    <source>
        <strain evidence="2 3">BE198</strain>
    </source>
</reference>
<proteinExistence type="predicted"/>
<evidence type="ECO:0000313" key="3">
    <source>
        <dbReference type="Proteomes" id="UP001251524"/>
    </source>
</evidence>